<organism evidence="2 3">
    <name type="scientific">Syphacia muris</name>
    <dbReference type="NCBI Taxonomy" id="451379"/>
    <lineage>
        <taxon>Eukaryota</taxon>
        <taxon>Metazoa</taxon>
        <taxon>Ecdysozoa</taxon>
        <taxon>Nematoda</taxon>
        <taxon>Chromadorea</taxon>
        <taxon>Rhabditida</taxon>
        <taxon>Spirurina</taxon>
        <taxon>Oxyuridomorpha</taxon>
        <taxon>Oxyuroidea</taxon>
        <taxon>Oxyuridae</taxon>
        <taxon>Syphacia</taxon>
    </lineage>
</organism>
<accession>A0A0N5ABH5</accession>
<proteinExistence type="predicted"/>
<keyword evidence="2" id="KW-1185">Reference proteome</keyword>
<dbReference type="WBParaSite" id="SMUV_0000150101-mRNA-1">
    <property type="protein sequence ID" value="SMUV_0000150101-mRNA-1"/>
    <property type="gene ID" value="SMUV_0000150101"/>
</dbReference>
<evidence type="ECO:0000256" key="1">
    <source>
        <dbReference type="SAM" id="MobiDB-lite"/>
    </source>
</evidence>
<evidence type="ECO:0000313" key="3">
    <source>
        <dbReference type="WBParaSite" id="SMUV_0000150101-mRNA-1"/>
    </source>
</evidence>
<sequence>MQEKSDKSSTNSDYLKIFYTNCCWKVTATRAQSKFLPSNSYWRKVCTVSKRSLRMQQQLGRVAWHKQQQRQQFCWQAKDDDDDDDDDD</sequence>
<evidence type="ECO:0000313" key="2">
    <source>
        <dbReference type="Proteomes" id="UP000046393"/>
    </source>
</evidence>
<protein>
    <submittedName>
        <fullName evidence="3">Ovule protein</fullName>
    </submittedName>
</protein>
<reference evidence="3" key="1">
    <citation type="submission" date="2017-02" db="UniProtKB">
        <authorList>
            <consortium name="WormBaseParasite"/>
        </authorList>
    </citation>
    <scope>IDENTIFICATION</scope>
</reference>
<dbReference type="Proteomes" id="UP000046393">
    <property type="component" value="Unplaced"/>
</dbReference>
<dbReference type="AlphaFoldDB" id="A0A0N5ABH5"/>
<feature type="region of interest" description="Disordered" evidence="1">
    <location>
        <begin position="69"/>
        <end position="88"/>
    </location>
</feature>
<name>A0A0N5ABH5_9BILA</name>
<feature type="compositionally biased region" description="Acidic residues" evidence="1">
    <location>
        <begin position="79"/>
        <end position="88"/>
    </location>
</feature>